<gene>
    <name evidence="2" type="ORF">BpHYR1_015174</name>
</gene>
<reference evidence="2 3" key="1">
    <citation type="journal article" date="2018" name="Sci. Rep.">
        <title>Genomic signatures of local adaptation to the degree of environmental predictability in rotifers.</title>
        <authorList>
            <person name="Franch-Gras L."/>
            <person name="Hahn C."/>
            <person name="Garcia-Roger E.M."/>
            <person name="Carmona M.J."/>
            <person name="Serra M."/>
            <person name="Gomez A."/>
        </authorList>
    </citation>
    <scope>NUCLEOTIDE SEQUENCE [LARGE SCALE GENOMIC DNA]</scope>
    <source>
        <strain evidence="2">HYR1</strain>
    </source>
</reference>
<dbReference type="Proteomes" id="UP000276133">
    <property type="component" value="Unassembled WGS sequence"/>
</dbReference>
<evidence type="ECO:0000256" key="1">
    <source>
        <dbReference type="SAM" id="MobiDB-lite"/>
    </source>
</evidence>
<sequence length="277" mass="31632">MQRYSNKDFKWYEQDKECNDASIFKSNKKLLGTEWNKNRPVETQTYRTTLESHSNAQQVLIDRIIERLDEIEKQMPSDYTYDNYLFSSPSHKNVICTRMPQYTKQNISSFTIPKDKANQFLFEQVKLQPKLNQTSITTNESVEQLFKNIKATNVSDSNSVGFFSMNSGCPQSKVPQSPCGSNKAIKILNVPKIPPLPPSLIKSPNYLDSYHSDQSKPSPISPIQVASVVPPLPPPLPLPTDFDIKITSGEENDSHQLPNNFLSQLVEKRKKLRHTEI</sequence>
<dbReference type="AlphaFoldDB" id="A0A3M7QXH3"/>
<name>A0A3M7QXH3_BRAPC</name>
<organism evidence="2 3">
    <name type="scientific">Brachionus plicatilis</name>
    <name type="common">Marine rotifer</name>
    <name type="synonym">Brachionus muelleri</name>
    <dbReference type="NCBI Taxonomy" id="10195"/>
    <lineage>
        <taxon>Eukaryota</taxon>
        <taxon>Metazoa</taxon>
        <taxon>Spiralia</taxon>
        <taxon>Gnathifera</taxon>
        <taxon>Rotifera</taxon>
        <taxon>Eurotatoria</taxon>
        <taxon>Monogononta</taxon>
        <taxon>Pseudotrocha</taxon>
        <taxon>Ploima</taxon>
        <taxon>Brachionidae</taxon>
        <taxon>Brachionus</taxon>
    </lineage>
</organism>
<proteinExistence type="predicted"/>
<accession>A0A3M7QXH3</accession>
<feature type="non-terminal residue" evidence="2">
    <location>
        <position position="277"/>
    </location>
</feature>
<evidence type="ECO:0000313" key="2">
    <source>
        <dbReference type="EMBL" id="RNA16036.1"/>
    </source>
</evidence>
<keyword evidence="3" id="KW-1185">Reference proteome</keyword>
<evidence type="ECO:0000313" key="3">
    <source>
        <dbReference type="Proteomes" id="UP000276133"/>
    </source>
</evidence>
<feature type="region of interest" description="Disordered" evidence="1">
    <location>
        <begin position="205"/>
        <end position="225"/>
    </location>
</feature>
<dbReference type="EMBL" id="REGN01004825">
    <property type="protein sequence ID" value="RNA16036.1"/>
    <property type="molecule type" value="Genomic_DNA"/>
</dbReference>
<comment type="caution">
    <text evidence="2">The sequence shown here is derived from an EMBL/GenBank/DDBJ whole genome shotgun (WGS) entry which is preliminary data.</text>
</comment>
<protein>
    <submittedName>
        <fullName evidence="2">Uncharacterized protein</fullName>
    </submittedName>
</protein>